<organism evidence="2 3">
    <name type="scientific">Boletus edulis BED1</name>
    <dbReference type="NCBI Taxonomy" id="1328754"/>
    <lineage>
        <taxon>Eukaryota</taxon>
        <taxon>Fungi</taxon>
        <taxon>Dikarya</taxon>
        <taxon>Basidiomycota</taxon>
        <taxon>Agaricomycotina</taxon>
        <taxon>Agaricomycetes</taxon>
        <taxon>Agaricomycetidae</taxon>
        <taxon>Boletales</taxon>
        <taxon>Boletineae</taxon>
        <taxon>Boletaceae</taxon>
        <taxon>Boletoideae</taxon>
        <taxon>Boletus</taxon>
    </lineage>
</organism>
<dbReference type="Proteomes" id="UP001194468">
    <property type="component" value="Unassembled WGS sequence"/>
</dbReference>
<keyword evidence="3" id="KW-1185">Reference proteome</keyword>
<gene>
    <name evidence="2" type="ORF">L210DRAFT_3546344</name>
    <name evidence="1" type="ORF">L210DRAFT_3591965</name>
</gene>
<sequence length="52" mass="5801">MYISLPEAGHVGVQEIGIRTVMSQYYQSTRRACDSPPTTCCVECAFHSLYTV</sequence>
<comment type="caution">
    <text evidence="2">The sequence shown here is derived from an EMBL/GenBank/DDBJ whole genome shotgun (WGS) entry which is preliminary data.</text>
</comment>
<accession>A0AAD4GCL5</accession>
<protein>
    <submittedName>
        <fullName evidence="2">Uncharacterized protein</fullName>
    </submittedName>
</protein>
<name>A0AAD4GCL5_BOLED</name>
<dbReference type="EMBL" id="WHUW01000492">
    <property type="protein sequence ID" value="KAF8414535.1"/>
    <property type="molecule type" value="Genomic_DNA"/>
</dbReference>
<evidence type="ECO:0000313" key="2">
    <source>
        <dbReference type="EMBL" id="KAF8437595.1"/>
    </source>
</evidence>
<dbReference type="EMBL" id="WHUW01000018">
    <property type="protein sequence ID" value="KAF8437595.1"/>
    <property type="molecule type" value="Genomic_DNA"/>
</dbReference>
<reference evidence="2" key="2">
    <citation type="journal article" date="2020" name="Nat. Commun.">
        <title>Large-scale genome sequencing of mycorrhizal fungi provides insights into the early evolution of symbiotic traits.</title>
        <authorList>
            <person name="Miyauchi S."/>
            <person name="Kiss E."/>
            <person name="Kuo A."/>
            <person name="Drula E."/>
            <person name="Kohler A."/>
            <person name="Sanchez-Garcia M."/>
            <person name="Morin E."/>
            <person name="Andreopoulos B."/>
            <person name="Barry K.W."/>
            <person name="Bonito G."/>
            <person name="Buee M."/>
            <person name="Carver A."/>
            <person name="Chen C."/>
            <person name="Cichocki N."/>
            <person name="Clum A."/>
            <person name="Culley D."/>
            <person name="Crous P.W."/>
            <person name="Fauchery L."/>
            <person name="Girlanda M."/>
            <person name="Hayes R.D."/>
            <person name="Keri Z."/>
            <person name="LaButti K."/>
            <person name="Lipzen A."/>
            <person name="Lombard V."/>
            <person name="Magnuson J."/>
            <person name="Maillard F."/>
            <person name="Murat C."/>
            <person name="Nolan M."/>
            <person name="Ohm R.A."/>
            <person name="Pangilinan J."/>
            <person name="Pereira M.F."/>
            <person name="Perotto S."/>
            <person name="Peter M."/>
            <person name="Pfister S."/>
            <person name="Riley R."/>
            <person name="Sitrit Y."/>
            <person name="Stielow J.B."/>
            <person name="Szollosi G."/>
            <person name="Zifcakova L."/>
            <person name="Stursova M."/>
            <person name="Spatafora J.W."/>
            <person name="Tedersoo L."/>
            <person name="Vaario L.M."/>
            <person name="Yamada A."/>
            <person name="Yan M."/>
            <person name="Wang P."/>
            <person name="Xu J."/>
            <person name="Bruns T."/>
            <person name="Baldrian P."/>
            <person name="Vilgalys R."/>
            <person name="Dunand C."/>
            <person name="Henrissat B."/>
            <person name="Grigoriev I.V."/>
            <person name="Hibbett D."/>
            <person name="Nagy L.G."/>
            <person name="Martin F.M."/>
        </authorList>
    </citation>
    <scope>NUCLEOTIDE SEQUENCE</scope>
    <source>
        <strain evidence="2">BED1</strain>
    </source>
</reference>
<reference evidence="2" key="1">
    <citation type="submission" date="2019-10" db="EMBL/GenBank/DDBJ databases">
        <authorList>
            <consortium name="DOE Joint Genome Institute"/>
            <person name="Kuo A."/>
            <person name="Miyauchi S."/>
            <person name="Kiss E."/>
            <person name="Drula E."/>
            <person name="Kohler A."/>
            <person name="Sanchez-Garcia M."/>
            <person name="Andreopoulos B."/>
            <person name="Barry K.W."/>
            <person name="Bonito G."/>
            <person name="Buee M."/>
            <person name="Carver A."/>
            <person name="Chen C."/>
            <person name="Cichocki N."/>
            <person name="Clum A."/>
            <person name="Culley D."/>
            <person name="Crous P.W."/>
            <person name="Fauchery L."/>
            <person name="Girlanda M."/>
            <person name="Hayes R."/>
            <person name="Keri Z."/>
            <person name="LaButti K."/>
            <person name="Lipzen A."/>
            <person name="Lombard V."/>
            <person name="Magnuson J."/>
            <person name="Maillard F."/>
            <person name="Morin E."/>
            <person name="Murat C."/>
            <person name="Nolan M."/>
            <person name="Ohm R."/>
            <person name="Pangilinan J."/>
            <person name="Pereira M."/>
            <person name="Perotto S."/>
            <person name="Peter M."/>
            <person name="Riley R."/>
            <person name="Sitrit Y."/>
            <person name="Stielow B."/>
            <person name="Szollosi G."/>
            <person name="Zifcakova L."/>
            <person name="Stursova M."/>
            <person name="Spatafora J.W."/>
            <person name="Tedersoo L."/>
            <person name="Vaario L.-M."/>
            <person name="Yamada A."/>
            <person name="Yan M."/>
            <person name="Wang P."/>
            <person name="Xu J."/>
            <person name="Bruns T."/>
            <person name="Baldrian P."/>
            <person name="Vilgalys R."/>
            <person name="Henrissat B."/>
            <person name="Grigoriev I.V."/>
            <person name="Hibbett D."/>
            <person name="Nagy L.G."/>
            <person name="Martin F.M."/>
        </authorList>
    </citation>
    <scope>NUCLEOTIDE SEQUENCE</scope>
    <source>
        <strain evidence="2">BED1</strain>
    </source>
</reference>
<dbReference type="AlphaFoldDB" id="A0AAD4GCL5"/>
<evidence type="ECO:0000313" key="3">
    <source>
        <dbReference type="Proteomes" id="UP001194468"/>
    </source>
</evidence>
<evidence type="ECO:0000313" key="1">
    <source>
        <dbReference type="EMBL" id="KAF8414535.1"/>
    </source>
</evidence>
<proteinExistence type="predicted"/>